<accession>A0A1J5IQN1</accession>
<evidence type="ECO:0000313" key="2">
    <source>
        <dbReference type="Proteomes" id="UP000183245"/>
    </source>
</evidence>
<dbReference type="AlphaFoldDB" id="A0A1J5IQN1"/>
<dbReference type="Proteomes" id="UP000183245">
    <property type="component" value="Unassembled WGS sequence"/>
</dbReference>
<gene>
    <name evidence="1" type="ORF">AUK40_00715</name>
</gene>
<dbReference type="STRING" id="1817892.AUK40_00715"/>
<evidence type="ECO:0000313" key="1">
    <source>
        <dbReference type="EMBL" id="OIP99465.1"/>
    </source>
</evidence>
<organism evidence="1 2">
    <name type="scientific">Candidatus Wirthbacteria bacterium CG2_30_54_11</name>
    <dbReference type="NCBI Taxonomy" id="1817892"/>
    <lineage>
        <taxon>Bacteria</taxon>
        <taxon>Candidatus Wirthbacteria</taxon>
    </lineage>
</organism>
<comment type="caution">
    <text evidence="1">The sequence shown here is derived from an EMBL/GenBank/DDBJ whole genome shotgun (WGS) entry which is preliminary data.</text>
</comment>
<name>A0A1J5IQN1_9BACT</name>
<reference evidence="1" key="1">
    <citation type="journal article" date="2016" name="Environ. Microbiol.">
        <title>Genomic resolution of a cold subsurface aquifer community provides metabolic insights for novel microbes adapted to high CO concentrations.</title>
        <authorList>
            <person name="Probst A.J."/>
            <person name="Castelle C.J."/>
            <person name="Singh A."/>
            <person name="Brown C.T."/>
            <person name="Anantharaman K."/>
            <person name="Sharon I."/>
            <person name="Hug L.A."/>
            <person name="Burstein D."/>
            <person name="Emerson J.B."/>
            <person name="Thomas B.C."/>
            <person name="Banfield J.F."/>
        </authorList>
    </citation>
    <scope>NUCLEOTIDE SEQUENCE [LARGE SCALE GENOMIC DNA]</scope>
    <source>
        <strain evidence="1">CG2_30_54_11</strain>
    </source>
</reference>
<proteinExistence type="predicted"/>
<protein>
    <submittedName>
        <fullName evidence="1">Uncharacterized protein</fullName>
    </submittedName>
</protein>
<dbReference type="EMBL" id="MNZT01000012">
    <property type="protein sequence ID" value="OIP99465.1"/>
    <property type="molecule type" value="Genomic_DNA"/>
</dbReference>
<sequence>MQMKQQQPKKLPYDIFNDFENEVAKQCPHRAFKNGRRDIDYRALPTYSVIIILACLSKNELASLKYFVAEHLKYELRLIHLMGVINLLQSKNMAAKLVGLMNVSPKRRQPEAQLSFDF</sequence>